<dbReference type="Gene3D" id="3.40.50.11980">
    <property type="match status" value="1"/>
</dbReference>
<comment type="caution">
    <text evidence="1">The sequence shown here is derived from an EMBL/GenBank/DDBJ whole genome shotgun (WGS) entry which is preliminary data.</text>
</comment>
<accession>A0ABP0LLU9</accession>
<feature type="non-terminal residue" evidence="1">
    <location>
        <position position="1"/>
    </location>
</feature>
<dbReference type="Proteomes" id="UP001642464">
    <property type="component" value="Unassembled WGS sequence"/>
</dbReference>
<protein>
    <submittedName>
        <fullName evidence="1">Uncharacterized protein</fullName>
    </submittedName>
</protein>
<sequence>GVWDNVGAVEFEDSRNKVHPIANKRKADWSGHEKRAQHVDCFGRDFNMEEVVVNFANVGYTFGNKVLQLKQFNWEGVRRCLLVLTKDMQLKVTGVIPENFWGLDGCSQPVPIPNDIWKMCQSVEETPRICGRNHQSADDEMTIKCAYRRACRFMDNDNYKEWIVQLQDPKARTWLHWDSIAEHWEHCLEHYFDFGGAFVVNIISQAFVWTETKAESQGVGAHEVFLRPRPGNL</sequence>
<proteinExistence type="predicted"/>
<gene>
    <name evidence="1" type="ORF">SCF082_LOCUS23403</name>
</gene>
<evidence type="ECO:0000313" key="2">
    <source>
        <dbReference type="Proteomes" id="UP001642464"/>
    </source>
</evidence>
<name>A0ABP0LLU9_9DINO</name>
<dbReference type="EMBL" id="CAXAMM010016969">
    <property type="protein sequence ID" value="CAK9040140.1"/>
    <property type="molecule type" value="Genomic_DNA"/>
</dbReference>
<evidence type="ECO:0000313" key="1">
    <source>
        <dbReference type="EMBL" id="CAK9040140.1"/>
    </source>
</evidence>
<keyword evidence="2" id="KW-1185">Reference proteome</keyword>
<reference evidence="1 2" key="1">
    <citation type="submission" date="2024-02" db="EMBL/GenBank/DDBJ databases">
        <authorList>
            <person name="Chen Y."/>
            <person name="Shah S."/>
            <person name="Dougan E. K."/>
            <person name="Thang M."/>
            <person name="Chan C."/>
        </authorList>
    </citation>
    <scope>NUCLEOTIDE SEQUENCE [LARGE SCALE GENOMIC DNA]</scope>
</reference>
<organism evidence="1 2">
    <name type="scientific">Durusdinium trenchii</name>
    <dbReference type="NCBI Taxonomy" id="1381693"/>
    <lineage>
        <taxon>Eukaryota</taxon>
        <taxon>Sar</taxon>
        <taxon>Alveolata</taxon>
        <taxon>Dinophyceae</taxon>
        <taxon>Suessiales</taxon>
        <taxon>Symbiodiniaceae</taxon>
        <taxon>Durusdinium</taxon>
    </lineage>
</organism>